<evidence type="ECO:0000256" key="6">
    <source>
        <dbReference type="ARBA" id="ARBA00023235"/>
    </source>
</evidence>
<evidence type="ECO:0000256" key="4">
    <source>
        <dbReference type="ARBA" id="ARBA00008981"/>
    </source>
</evidence>
<protein>
    <recommendedName>
        <fullName evidence="8">Glutamate-1-semialdehyde 2,1-aminomutase</fullName>
        <shortName evidence="8">GSA</shortName>
        <ecNumber evidence="8">5.4.3.8</ecNumber>
    </recommendedName>
    <alternativeName>
        <fullName evidence="8">Glutamate-1-semialdehyde aminotransferase</fullName>
        <shortName evidence="8">GSA-AT</shortName>
    </alternativeName>
</protein>
<keyword evidence="5 8" id="KW-0663">Pyridoxal phosphate</keyword>
<dbReference type="InterPro" id="IPR005814">
    <property type="entry name" value="Aminotrans_3"/>
</dbReference>
<organism evidence="10 11">
    <name type="scientific">Subtercola lobariae</name>
    <dbReference type="NCBI Taxonomy" id="1588641"/>
    <lineage>
        <taxon>Bacteria</taxon>
        <taxon>Bacillati</taxon>
        <taxon>Actinomycetota</taxon>
        <taxon>Actinomycetes</taxon>
        <taxon>Micrococcales</taxon>
        <taxon>Microbacteriaceae</taxon>
        <taxon>Subtercola</taxon>
    </lineage>
</organism>
<evidence type="ECO:0000256" key="8">
    <source>
        <dbReference type="HAMAP-Rule" id="MF_00375"/>
    </source>
</evidence>
<comment type="caution">
    <text evidence="10">The sequence shown here is derived from an EMBL/GenBank/DDBJ whole genome shotgun (WGS) entry which is preliminary data.</text>
</comment>
<evidence type="ECO:0000313" key="10">
    <source>
        <dbReference type="EMBL" id="GGF36504.1"/>
    </source>
</evidence>
<dbReference type="AlphaFoldDB" id="A0A917F0L4"/>
<proteinExistence type="inferred from homology"/>
<dbReference type="GO" id="GO:0005737">
    <property type="term" value="C:cytoplasm"/>
    <property type="evidence" value="ECO:0007669"/>
    <property type="project" value="UniProtKB-SubCell"/>
</dbReference>
<dbReference type="PANTHER" id="PTHR43713">
    <property type="entry name" value="GLUTAMATE-1-SEMIALDEHYDE 2,1-AMINOMUTASE"/>
    <property type="match status" value="1"/>
</dbReference>
<dbReference type="Pfam" id="PF00202">
    <property type="entry name" value="Aminotran_3"/>
    <property type="match status" value="2"/>
</dbReference>
<dbReference type="SUPFAM" id="SSF53383">
    <property type="entry name" value="PLP-dependent transferases"/>
    <property type="match status" value="1"/>
</dbReference>
<dbReference type="InterPro" id="IPR015424">
    <property type="entry name" value="PyrdxlP-dep_Trfase"/>
</dbReference>
<evidence type="ECO:0000256" key="9">
    <source>
        <dbReference type="SAM" id="MobiDB-lite"/>
    </source>
</evidence>
<dbReference type="EC" id="5.4.3.8" evidence="8"/>
<dbReference type="InterPro" id="IPR004639">
    <property type="entry name" value="4pyrrol_synth_GluAld_NH2Trfase"/>
</dbReference>
<dbReference type="RefSeq" id="WP_188679999.1">
    <property type="nucleotide sequence ID" value="NZ_BMGP01000006.1"/>
</dbReference>
<gene>
    <name evidence="8 10" type="primary">hemL</name>
    <name evidence="10" type="ORF">GCM10011399_31760</name>
</gene>
<dbReference type="GO" id="GO:0008483">
    <property type="term" value="F:transaminase activity"/>
    <property type="evidence" value="ECO:0007669"/>
    <property type="project" value="InterPro"/>
</dbReference>
<sequence length="510" mass="51524">MSESEVLFAKASVSIPGGVNSPVRAFRSVGGTPRFMVSAKGAYVTDADGIEYVDLVSSWGPAILGHAHPEVVAAVQDAAARGLSFGASTPGETELAEAVRARIQSAGLAPVEKVRLVSTGTEATMTAIRLARGFTGRDLLVKFAGHYHGHSDSLLAEAGSGLATLAMPASAGVTAATAAQTLVLPYNDLDAVRAVFEAHPGQIAAVITEAAAANMGVVAPDPGFNAALAGIVHEHGALLIVDEVLTGFRVGPAGWWGLEVSGRSLMAVGERGERGEFGAPGSPVAPGDGTGAADARDLGADLPYQPDLFTFGKVIGGGMPLAALGGRADVMDYLAPLGPVYQAGTLSGNPVAVAAGLATLRLADDEVYATLDGAASTVSNAVSDALAAEGVAHSVQRAGNLFSFAFGEFGEFGAFGDTGTAAVGGGDGSTADSGPAPAIRGPRTYAEVQAQQSFRYAPFFHHMLDAGVSLPPSVFEAWFVSAALDDAAIERIVSALPGAARSAREVSQAD</sequence>
<dbReference type="NCBIfam" id="NF000818">
    <property type="entry name" value="PRK00062.1"/>
    <property type="match status" value="1"/>
</dbReference>
<comment type="pathway">
    <text evidence="3">Porphyrin-containing compound metabolism; protoporphyrin-IX biosynthesis; 5-aminolevulinate from L-glutamyl-tRNA(Glu): step 2/2.</text>
</comment>
<keyword evidence="6 8" id="KW-0413">Isomerase</keyword>
<comment type="catalytic activity">
    <reaction evidence="1 8">
        <text>(S)-4-amino-5-oxopentanoate = 5-aminolevulinate</text>
        <dbReference type="Rhea" id="RHEA:14265"/>
        <dbReference type="ChEBI" id="CHEBI:57501"/>
        <dbReference type="ChEBI" id="CHEBI:356416"/>
        <dbReference type="EC" id="5.4.3.8"/>
    </reaction>
</comment>
<dbReference type="EMBL" id="BMGP01000006">
    <property type="protein sequence ID" value="GGF36504.1"/>
    <property type="molecule type" value="Genomic_DNA"/>
</dbReference>
<evidence type="ECO:0000256" key="7">
    <source>
        <dbReference type="ARBA" id="ARBA00023244"/>
    </source>
</evidence>
<name>A0A917F0L4_9MICO</name>
<accession>A0A917F0L4</accession>
<comment type="similarity">
    <text evidence="4 8">Belongs to the class-III pyridoxal-phosphate-dependent aminotransferase family. HemL subfamily.</text>
</comment>
<dbReference type="Gene3D" id="3.40.640.10">
    <property type="entry name" value="Type I PLP-dependent aspartate aminotransferase-like (Major domain)"/>
    <property type="match status" value="1"/>
</dbReference>
<feature type="modified residue" description="N6-(pyridoxal phosphate)lysine" evidence="8">
    <location>
        <position position="313"/>
    </location>
</feature>
<comment type="cofactor">
    <cofactor evidence="2 8">
        <name>pyridoxal 5'-phosphate</name>
        <dbReference type="ChEBI" id="CHEBI:597326"/>
    </cofactor>
</comment>
<dbReference type="Gene3D" id="3.90.1150.10">
    <property type="entry name" value="Aspartate Aminotransferase, domain 1"/>
    <property type="match status" value="2"/>
</dbReference>
<dbReference type="GO" id="GO:0042286">
    <property type="term" value="F:glutamate-1-semialdehyde 2,1-aminomutase activity"/>
    <property type="evidence" value="ECO:0007669"/>
    <property type="project" value="UniProtKB-UniRule"/>
</dbReference>
<dbReference type="InterPro" id="IPR015421">
    <property type="entry name" value="PyrdxlP-dep_Trfase_major"/>
</dbReference>
<dbReference type="InterPro" id="IPR015422">
    <property type="entry name" value="PyrdxlP-dep_Trfase_small"/>
</dbReference>
<evidence type="ECO:0000256" key="2">
    <source>
        <dbReference type="ARBA" id="ARBA00001933"/>
    </source>
</evidence>
<reference evidence="10 11" key="1">
    <citation type="journal article" date="2014" name="Int. J. Syst. Evol. Microbiol.">
        <title>Complete genome sequence of Corynebacterium casei LMG S-19264T (=DSM 44701T), isolated from a smear-ripened cheese.</title>
        <authorList>
            <consortium name="US DOE Joint Genome Institute (JGI-PGF)"/>
            <person name="Walter F."/>
            <person name="Albersmeier A."/>
            <person name="Kalinowski J."/>
            <person name="Ruckert C."/>
        </authorList>
    </citation>
    <scope>NUCLEOTIDE SEQUENCE [LARGE SCALE GENOMIC DNA]</scope>
    <source>
        <strain evidence="10 11">CGMCC 1.12976</strain>
    </source>
</reference>
<dbReference type="GO" id="GO:0030170">
    <property type="term" value="F:pyridoxal phosphate binding"/>
    <property type="evidence" value="ECO:0007669"/>
    <property type="project" value="InterPro"/>
</dbReference>
<dbReference type="Proteomes" id="UP000598775">
    <property type="component" value="Unassembled WGS sequence"/>
</dbReference>
<evidence type="ECO:0000256" key="3">
    <source>
        <dbReference type="ARBA" id="ARBA00004819"/>
    </source>
</evidence>
<dbReference type="PANTHER" id="PTHR43713:SF3">
    <property type="entry name" value="GLUTAMATE-1-SEMIALDEHYDE 2,1-AMINOMUTASE 1, CHLOROPLASTIC-RELATED"/>
    <property type="match status" value="1"/>
</dbReference>
<feature type="region of interest" description="Disordered" evidence="9">
    <location>
        <begin position="276"/>
        <end position="296"/>
    </location>
</feature>
<evidence type="ECO:0000256" key="1">
    <source>
        <dbReference type="ARBA" id="ARBA00001579"/>
    </source>
</evidence>
<comment type="subunit">
    <text evidence="8">Homodimer.</text>
</comment>
<keyword evidence="11" id="KW-1185">Reference proteome</keyword>
<comment type="subcellular location">
    <subcellularLocation>
        <location evidence="8">Cytoplasm</location>
    </subcellularLocation>
</comment>
<dbReference type="HAMAP" id="MF_00375">
    <property type="entry name" value="HemL_aminotrans_3"/>
    <property type="match status" value="1"/>
</dbReference>
<evidence type="ECO:0000256" key="5">
    <source>
        <dbReference type="ARBA" id="ARBA00022898"/>
    </source>
</evidence>
<evidence type="ECO:0000313" key="11">
    <source>
        <dbReference type="Proteomes" id="UP000598775"/>
    </source>
</evidence>
<dbReference type="GO" id="GO:0006782">
    <property type="term" value="P:protoporphyrinogen IX biosynthetic process"/>
    <property type="evidence" value="ECO:0007669"/>
    <property type="project" value="UniProtKB-UniRule"/>
</dbReference>
<keyword evidence="8" id="KW-0963">Cytoplasm</keyword>
<keyword evidence="7 8" id="KW-0627">Porphyrin biosynthesis</keyword>